<dbReference type="PROSITE" id="PS50937">
    <property type="entry name" value="HTH_MERR_2"/>
    <property type="match status" value="1"/>
</dbReference>
<reference evidence="6 7" key="1">
    <citation type="journal article" date="2009" name="J. Infect. Dis.">
        <title>Clinical, experimental, and genomic differences between intermediately pathogenic, highly pathogenic, and epidemic Streptococcus suis.</title>
        <authorList>
            <person name="Ye C."/>
            <person name="Zheng H."/>
            <person name="Zhang J."/>
            <person name="Jing H."/>
            <person name="Wang L."/>
            <person name="Xiong Y."/>
            <person name="Wang W."/>
            <person name="Zhou Z."/>
            <person name="Sun Q."/>
            <person name="Luo X."/>
            <person name="Du H."/>
            <person name="Gottschalk M."/>
            <person name="Xu J."/>
        </authorList>
    </citation>
    <scope>NUCLEOTIDE SEQUENCE [LARGE SCALE GENOMIC DNA]</scope>
    <source>
        <strain evidence="6 7">GZ1</strain>
    </source>
</reference>
<organism evidence="6 7">
    <name type="scientific">Streptococcus suis (strain GZ1)</name>
    <dbReference type="NCBI Taxonomy" id="423211"/>
    <lineage>
        <taxon>Bacteria</taxon>
        <taxon>Bacillati</taxon>
        <taxon>Bacillota</taxon>
        <taxon>Bacilli</taxon>
        <taxon>Lactobacillales</taxon>
        <taxon>Streptococcaceae</taxon>
        <taxon>Streptococcus</taxon>
    </lineage>
</organism>
<dbReference type="HOGENOM" id="CLU_060077_9_0_9"/>
<dbReference type="PANTHER" id="PTHR30204">
    <property type="entry name" value="REDOX-CYCLING DRUG-SENSING TRANSCRIPTIONAL ACTIVATOR SOXR"/>
    <property type="match status" value="1"/>
</dbReference>
<dbReference type="PANTHER" id="PTHR30204:SF65">
    <property type="entry name" value="HTH-TYPE TRANSCRIPTIONAL REGULATOR TNRA"/>
    <property type="match status" value="1"/>
</dbReference>
<dbReference type="Pfam" id="PF13411">
    <property type="entry name" value="MerR_1"/>
    <property type="match status" value="1"/>
</dbReference>
<dbReference type="GO" id="GO:0003677">
    <property type="term" value="F:DNA binding"/>
    <property type="evidence" value="ECO:0007669"/>
    <property type="project" value="UniProtKB-KW"/>
</dbReference>
<protein>
    <submittedName>
        <fullName evidence="6">Transcriptional regulator, glutamine synthetase repressor</fullName>
    </submittedName>
</protein>
<dbReference type="Proteomes" id="UP000002359">
    <property type="component" value="Chromosome"/>
</dbReference>
<dbReference type="InterPro" id="IPR000551">
    <property type="entry name" value="MerR-type_HTH_dom"/>
</dbReference>
<evidence type="ECO:0000256" key="3">
    <source>
        <dbReference type="ARBA" id="ARBA00023125"/>
    </source>
</evidence>
<dbReference type="GO" id="GO:0003700">
    <property type="term" value="F:DNA-binding transcription factor activity"/>
    <property type="evidence" value="ECO:0007669"/>
    <property type="project" value="InterPro"/>
</dbReference>
<dbReference type="PROSITE" id="PS00552">
    <property type="entry name" value="HTH_MERR_1"/>
    <property type="match status" value="1"/>
</dbReference>
<dbReference type="EMBL" id="CP000837">
    <property type="protein sequence ID" value="ADE30613.1"/>
    <property type="molecule type" value="Genomic_DNA"/>
</dbReference>
<evidence type="ECO:0000256" key="2">
    <source>
        <dbReference type="ARBA" id="ARBA00023015"/>
    </source>
</evidence>
<proteinExistence type="predicted"/>
<dbReference type="KEGG" id="ssw:SSGZ1_0148"/>
<keyword evidence="2" id="KW-0805">Transcription regulation</keyword>
<dbReference type="InterPro" id="IPR009061">
    <property type="entry name" value="DNA-bd_dom_put_sf"/>
</dbReference>
<keyword evidence="4" id="KW-0804">Transcription</keyword>
<evidence type="ECO:0000259" key="5">
    <source>
        <dbReference type="PROSITE" id="PS50937"/>
    </source>
</evidence>
<sequence length="140" mass="16419">MTSKKNSPIMVGRKEFIMREKEFRRSLAIFPIGSVMKLTDLTARQIRYYEDQGLIKPDRNEGNRRLYSLNDMDLLLEIKDFLDEGLNIAAIKKEYANREAKAKVQKQQKTLTDEDVRRILHDEFSRQGRFSSPSSIFRSS</sequence>
<dbReference type="CDD" id="cd01105">
    <property type="entry name" value="HTH_GlnR-like"/>
    <property type="match status" value="1"/>
</dbReference>
<dbReference type="InterPro" id="IPR047057">
    <property type="entry name" value="MerR_fam"/>
</dbReference>
<dbReference type="SMART" id="SM00422">
    <property type="entry name" value="HTH_MERR"/>
    <property type="match status" value="1"/>
</dbReference>
<dbReference type="PATRIC" id="fig|423211.3.peg.147"/>
<dbReference type="AlphaFoldDB" id="D5AFJ8"/>
<evidence type="ECO:0000256" key="4">
    <source>
        <dbReference type="ARBA" id="ARBA00023163"/>
    </source>
</evidence>
<evidence type="ECO:0000313" key="6">
    <source>
        <dbReference type="EMBL" id="ADE30613.1"/>
    </source>
</evidence>
<dbReference type="Gene3D" id="1.10.1660.10">
    <property type="match status" value="1"/>
</dbReference>
<evidence type="ECO:0000256" key="1">
    <source>
        <dbReference type="ARBA" id="ARBA00022491"/>
    </source>
</evidence>
<gene>
    <name evidence="6" type="ordered locus">SSGZ1_0148</name>
</gene>
<keyword evidence="1" id="KW-0678">Repressor</keyword>
<feature type="domain" description="HTH merR-type" evidence="5">
    <location>
        <begin position="29"/>
        <end position="97"/>
    </location>
</feature>
<keyword evidence="3" id="KW-0238">DNA-binding</keyword>
<dbReference type="SUPFAM" id="SSF46955">
    <property type="entry name" value="Putative DNA-binding domain"/>
    <property type="match status" value="1"/>
</dbReference>
<evidence type="ECO:0000313" key="7">
    <source>
        <dbReference type="Proteomes" id="UP000002359"/>
    </source>
</evidence>
<name>D5AFJ8_STRGZ</name>
<accession>D5AFJ8</accession>